<dbReference type="Proteomes" id="UP000188246">
    <property type="component" value="Chromosome"/>
</dbReference>
<dbReference type="EMBL" id="CP019609">
    <property type="protein sequence ID" value="AQP53395.1"/>
    <property type="molecule type" value="Genomic_DNA"/>
</dbReference>
<dbReference type="RefSeq" id="WP_077275486.1">
    <property type="nucleotide sequence ID" value="NZ_CP019609.1"/>
</dbReference>
<gene>
    <name evidence="1" type="ORF">BW732_03515</name>
</gene>
<evidence type="ECO:0000313" key="1">
    <source>
        <dbReference type="EMBL" id="AQP53395.1"/>
    </source>
</evidence>
<reference evidence="1" key="2">
    <citation type="submission" date="2017-02" db="EMBL/GenBank/DDBJ databases">
        <authorList>
            <person name="Peterson S.W."/>
        </authorList>
    </citation>
    <scope>NUCLEOTIDE SEQUENCE</scope>
    <source>
        <strain evidence="1">CD276</strain>
    </source>
</reference>
<evidence type="ECO:0000313" key="2">
    <source>
        <dbReference type="Proteomes" id="UP000188246"/>
    </source>
</evidence>
<keyword evidence="2" id="KW-1185">Reference proteome</keyword>
<dbReference type="AlphaFoldDB" id="A0A1Q2D537"/>
<proteinExistence type="predicted"/>
<dbReference type="OrthoDB" id="4410230at2"/>
<organism evidence="1 2">
    <name type="scientific">Vagococcus penaei</name>
    <dbReference type="NCBI Taxonomy" id="633807"/>
    <lineage>
        <taxon>Bacteria</taxon>
        <taxon>Bacillati</taxon>
        <taxon>Bacillota</taxon>
        <taxon>Bacilli</taxon>
        <taxon>Lactobacillales</taxon>
        <taxon>Enterococcaceae</taxon>
        <taxon>Vagococcus</taxon>
    </lineage>
</organism>
<protein>
    <submittedName>
        <fullName evidence="1">Uncharacterized protein</fullName>
    </submittedName>
</protein>
<accession>A0A1Q2D537</accession>
<sequence length="199" mass="22611">MKKFKNIPFKLIGSLILIIGLIGIGIFIGKQDVFKSREHSEETQVIKTLTKEKQIVLVNLGISDIYGVEKNLQVFDADIFGTNKHKYMKAEFDMKLGIDGKQVKINKTGTDTYEVKVPKFMFIGHSNTKFKVIVDDGGILSWMTPDIDESEMINKILDSKAQETYIKKYDELLKESTTEFYQTLINSIAPDAKLTITFS</sequence>
<name>A0A1Q2D537_9ENTE</name>
<reference evidence="1" key="1">
    <citation type="journal article" date="2010" name="Int. J. Syst. Evol. Microbiol.">
        <title>Vagococcus penaei sp. nov., isolated from spoilage microbiota of cooked shrimp (Penaeus vannamei).</title>
        <authorList>
            <person name="Jaffres E."/>
            <person name="Prevost H."/>
            <person name="Rossero A."/>
            <person name="Joffraud J.J."/>
            <person name="Dousset X."/>
        </authorList>
    </citation>
    <scope>NUCLEOTIDE SEQUENCE [LARGE SCALE GENOMIC DNA]</scope>
    <source>
        <strain evidence="1">CD276</strain>
    </source>
</reference>
<dbReference type="STRING" id="633807.BW732_03515"/>
<dbReference type="KEGG" id="vpi:BW732_03515"/>